<dbReference type="EMBL" id="JBHRSQ010000017">
    <property type="protein sequence ID" value="MFC2992979.1"/>
    <property type="molecule type" value="Genomic_DNA"/>
</dbReference>
<name>A0ABV7B9S4_9GAMM</name>
<organism evidence="1 2">
    <name type="scientific">Halomonas tibetensis</name>
    <dbReference type="NCBI Taxonomy" id="2259590"/>
    <lineage>
        <taxon>Bacteria</taxon>
        <taxon>Pseudomonadati</taxon>
        <taxon>Pseudomonadota</taxon>
        <taxon>Gammaproteobacteria</taxon>
        <taxon>Oceanospirillales</taxon>
        <taxon>Halomonadaceae</taxon>
        <taxon>Halomonas</taxon>
    </lineage>
</organism>
<proteinExistence type="predicted"/>
<reference evidence="2" key="1">
    <citation type="journal article" date="2019" name="Int. J. Syst. Evol. Microbiol.">
        <title>The Global Catalogue of Microorganisms (GCM) 10K type strain sequencing project: providing services to taxonomists for standard genome sequencing and annotation.</title>
        <authorList>
            <consortium name="The Broad Institute Genomics Platform"/>
            <consortium name="The Broad Institute Genome Sequencing Center for Infectious Disease"/>
            <person name="Wu L."/>
            <person name="Ma J."/>
        </authorList>
    </citation>
    <scope>NUCLEOTIDE SEQUENCE [LARGE SCALE GENOMIC DNA]</scope>
    <source>
        <strain evidence="2">KCTC 52660</strain>
    </source>
</reference>
<dbReference type="RefSeq" id="WP_379760176.1">
    <property type="nucleotide sequence ID" value="NZ_JBHRSQ010000017.1"/>
</dbReference>
<dbReference type="Proteomes" id="UP001595386">
    <property type="component" value="Unassembled WGS sequence"/>
</dbReference>
<sequence>MANPHLFDSDIDYQRAGMNAAALKVEALEEGDETALESFTAYLEAKGVLTEIVHEWAAGHRRLLKEWAKAAAWADEVEAGEAKAERLGLM</sequence>
<gene>
    <name evidence="1" type="ORF">ACFODV_13135</name>
</gene>
<evidence type="ECO:0000313" key="1">
    <source>
        <dbReference type="EMBL" id="MFC2992979.1"/>
    </source>
</evidence>
<keyword evidence="2" id="KW-1185">Reference proteome</keyword>
<accession>A0ABV7B9S4</accession>
<comment type="caution">
    <text evidence="1">The sequence shown here is derived from an EMBL/GenBank/DDBJ whole genome shotgun (WGS) entry which is preliminary data.</text>
</comment>
<protein>
    <submittedName>
        <fullName evidence="1">Uncharacterized protein</fullName>
    </submittedName>
</protein>
<evidence type="ECO:0000313" key="2">
    <source>
        <dbReference type="Proteomes" id="UP001595386"/>
    </source>
</evidence>